<name>A0A087TSX8_STEMI</name>
<gene>
    <name evidence="2" type="ORF">X975_19800</name>
</gene>
<reference evidence="2 3" key="1">
    <citation type="submission" date="2013-11" db="EMBL/GenBank/DDBJ databases">
        <title>Genome sequencing of Stegodyphus mimosarum.</title>
        <authorList>
            <person name="Bechsgaard J."/>
        </authorList>
    </citation>
    <scope>NUCLEOTIDE SEQUENCE [LARGE SCALE GENOMIC DNA]</scope>
</reference>
<accession>A0A087TSX8</accession>
<organism evidence="2 3">
    <name type="scientific">Stegodyphus mimosarum</name>
    <name type="common">African social velvet spider</name>
    <dbReference type="NCBI Taxonomy" id="407821"/>
    <lineage>
        <taxon>Eukaryota</taxon>
        <taxon>Metazoa</taxon>
        <taxon>Ecdysozoa</taxon>
        <taxon>Arthropoda</taxon>
        <taxon>Chelicerata</taxon>
        <taxon>Arachnida</taxon>
        <taxon>Araneae</taxon>
        <taxon>Araneomorphae</taxon>
        <taxon>Entelegynae</taxon>
        <taxon>Eresoidea</taxon>
        <taxon>Eresidae</taxon>
        <taxon>Stegodyphus</taxon>
    </lineage>
</organism>
<dbReference type="AlphaFoldDB" id="A0A087TSX8"/>
<sequence length="44" mass="5068">MVKPDIGRPVACVACLAISSACFFWPVRQYTGHLRVWFLVDNHY</sequence>
<protein>
    <submittedName>
        <fullName evidence="2">Uncharacterized protein</fullName>
    </submittedName>
</protein>
<feature type="non-terminal residue" evidence="2">
    <location>
        <position position="44"/>
    </location>
</feature>
<evidence type="ECO:0000313" key="3">
    <source>
        <dbReference type="Proteomes" id="UP000054359"/>
    </source>
</evidence>
<evidence type="ECO:0000256" key="1">
    <source>
        <dbReference type="SAM" id="Phobius"/>
    </source>
</evidence>
<evidence type="ECO:0000313" key="2">
    <source>
        <dbReference type="EMBL" id="KFM68217.1"/>
    </source>
</evidence>
<dbReference type="PROSITE" id="PS51257">
    <property type="entry name" value="PROKAR_LIPOPROTEIN"/>
    <property type="match status" value="1"/>
</dbReference>
<keyword evidence="1" id="KW-0472">Membrane</keyword>
<keyword evidence="3" id="KW-1185">Reference proteome</keyword>
<feature type="transmembrane region" description="Helical" evidence="1">
    <location>
        <begin position="6"/>
        <end position="27"/>
    </location>
</feature>
<keyword evidence="1" id="KW-1133">Transmembrane helix</keyword>
<dbReference type="Proteomes" id="UP000054359">
    <property type="component" value="Unassembled WGS sequence"/>
</dbReference>
<proteinExistence type="predicted"/>
<keyword evidence="1" id="KW-0812">Transmembrane</keyword>
<dbReference type="EMBL" id="KK116600">
    <property type="protein sequence ID" value="KFM68217.1"/>
    <property type="molecule type" value="Genomic_DNA"/>
</dbReference>